<keyword evidence="1" id="KW-0472">Membrane</keyword>
<feature type="transmembrane region" description="Helical" evidence="1">
    <location>
        <begin position="123"/>
        <end position="140"/>
    </location>
</feature>
<gene>
    <name evidence="2" type="ORF">D3H65_22500</name>
</gene>
<evidence type="ECO:0000313" key="2">
    <source>
        <dbReference type="EMBL" id="AXY76598.1"/>
    </source>
</evidence>
<keyword evidence="1" id="KW-0812">Transmembrane</keyword>
<feature type="transmembrane region" description="Helical" evidence="1">
    <location>
        <begin position="179"/>
        <end position="199"/>
    </location>
</feature>
<protein>
    <submittedName>
        <fullName evidence="2">Uncharacterized protein</fullName>
    </submittedName>
</protein>
<sequence>MNLLRRLIRSIITILPSLLPGLWLLNYTLEQRCYDFPCKVINVVVLLTAVVLLLWSLIVFALSLLEKESIEKRNTWDRFKVNLLEVTPTILIHAGIFGIMLYATINMITSYIDTSNYKETGNLYLLVTFAAPVYELTRIFERRKSVAPPDTDHVSALGVEKGKTIPATRITYGGIYGQTFLTFGIWFGIMLLIMRYQYLLTDRINNRSWDALPVLLIMAGISFLLVKLFKRTEQVLRKRGVISWSSSYF</sequence>
<dbReference type="AlphaFoldDB" id="A0A3B7MR24"/>
<name>A0A3B7MR24_9BACT</name>
<feature type="transmembrane region" description="Helical" evidence="1">
    <location>
        <begin position="83"/>
        <end position="103"/>
    </location>
</feature>
<dbReference type="KEGG" id="pseg:D3H65_22500"/>
<reference evidence="2 3" key="1">
    <citation type="submission" date="2018-09" db="EMBL/GenBank/DDBJ databases">
        <title>Genome sequencing of strain 6GH32-13.</title>
        <authorList>
            <person name="Weon H.-Y."/>
            <person name="Heo J."/>
            <person name="Kwon S.-W."/>
        </authorList>
    </citation>
    <scope>NUCLEOTIDE SEQUENCE [LARGE SCALE GENOMIC DNA]</scope>
    <source>
        <strain evidence="2 3">5GH32-13</strain>
    </source>
</reference>
<dbReference type="Proteomes" id="UP000263900">
    <property type="component" value="Chromosome"/>
</dbReference>
<evidence type="ECO:0000313" key="3">
    <source>
        <dbReference type="Proteomes" id="UP000263900"/>
    </source>
</evidence>
<dbReference type="EMBL" id="CP032157">
    <property type="protein sequence ID" value="AXY76598.1"/>
    <property type="molecule type" value="Genomic_DNA"/>
</dbReference>
<dbReference type="RefSeq" id="WP_119052475.1">
    <property type="nucleotide sequence ID" value="NZ_CP032157.1"/>
</dbReference>
<feature type="transmembrane region" description="Helical" evidence="1">
    <location>
        <begin position="211"/>
        <end position="229"/>
    </location>
</feature>
<feature type="transmembrane region" description="Helical" evidence="1">
    <location>
        <begin position="40"/>
        <end position="62"/>
    </location>
</feature>
<keyword evidence="3" id="KW-1185">Reference proteome</keyword>
<keyword evidence="1" id="KW-1133">Transmembrane helix</keyword>
<proteinExistence type="predicted"/>
<evidence type="ECO:0000256" key="1">
    <source>
        <dbReference type="SAM" id="Phobius"/>
    </source>
</evidence>
<accession>A0A3B7MR24</accession>
<feature type="transmembrane region" description="Helical" evidence="1">
    <location>
        <begin position="7"/>
        <end position="28"/>
    </location>
</feature>
<organism evidence="2 3">
    <name type="scientific">Paraflavitalea soli</name>
    <dbReference type="NCBI Taxonomy" id="2315862"/>
    <lineage>
        <taxon>Bacteria</taxon>
        <taxon>Pseudomonadati</taxon>
        <taxon>Bacteroidota</taxon>
        <taxon>Chitinophagia</taxon>
        <taxon>Chitinophagales</taxon>
        <taxon>Chitinophagaceae</taxon>
        <taxon>Paraflavitalea</taxon>
    </lineage>
</organism>